<sequence length="208" mass="22387">MNLIEITHPVGAMDEAARAEVAQQIMTGMLGGEEIPAETLRRVRRMSHVLFHEARSWTTGDGPVPDQVPPPYIVTITVPEAWREEMSRYAIGVVRAALRRQDNQHGVSREGGDVWVNVVGIADGSIGLNGKATTAAGVLNYMTEEYRAAAPAQTDLPDGVVVDPICGMQVRLGPRAITLDHNGTTIGFCATGCRDAYTQNEGLVPNTP</sequence>
<organism evidence="1 2">
    <name type="scientific">Pseudonocardia xinjiangensis</name>
    <dbReference type="NCBI Taxonomy" id="75289"/>
    <lineage>
        <taxon>Bacteria</taxon>
        <taxon>Bacillati</taxon>
        <taxon>Actinomycetota</taxon>
        <taxon>Actinomycetes</taxon>
        <taxon>Pseudonocardiales</taxon>
        <taxon>Pseudonocardiaceae</taxon>
        <taxon>Pseudonocardia</taxon>
    </lineage>
</organism>
<dbReference type="EMBL" id="JAAXKY010000013">
    <property type="protein sequence ID" value="NMH76761.1"/>
    <property type="molecule type" value="Genomic_DNA"/>
</dbReference>
<evidence type="ECO:0000313" key="2">
    <source>
        <dbReference type="Proteomes" id="UP001296706"/>
    </source>
</evidence>
<comment type="caution">
    <text evidence="1">The sequence shown here is derived from an EMBL/GenBank/DDBJ whole genome shotgun (WGS) entry which is preliminary data.</text>
</comment>
<evidence type="ECO:0000313" key="1">
    <source>
        <dbReference type="EMBL" id="NMH76761.1"/>
    </source>
</evidence>
<accession>A0ABX1RAF5</accession>
<name>A0ABX1RAF5_9PSEU</name>
<protein>
    <recommendedName>
        <fullName evidence="3">YHS domain-containing protein</fullName>
    </recommendedName>
</protein>
<proteinExistence type="predicted"/>
<dbReference type="RefSeq" id="WP_169394840.1">
    <property type="nucleotide sequence ID" value="NZ_BAAAJH010000025.1"/>
</dbReference>
<evidence type="ECO:0008006" key="3">
    <source>
        <dbReference type="Google" id="ProtNLM"/>
    </source>
</evidence>
<gene>
    <name evidence="1" type="ORF">HF577_06555</name>
</gene>
<keyword evidence="2" id="KW-1185">Reference proteome</keyword>
<reference evidence="1 2" key="1">
    <citation type="submission" date="2020-04" db="EMBL/GenBank/DDBJ databases">
        <authorList>
            <person name="Klaysubun C."/>
            <person name="Duangmal K."/>
            <person name="Lipun K."/>
        </authorList>
    </citation>
    <scope>NUCLEOTIDE SEQUENCE [LARGE SCALE GENOMIC DNA]</scope>
    <source>
        <strain evidence="1 2">JCM 11839</strain>
    </source>
</reference>
<dbReference type="Proteomes" id="UP001296706">
    <property type="component" value="Unassembled WGS sequence"/>
</dbReference>